<feature type="transmembrane region" description="Helical" evidence="1">
    <location>
        <begin position="12"/>
        <end position="30"/>
    </location>
</feature>
<name>A0ABR2EJX7_9ROSI</name>
<sequence>MNIKKLKCQRFGGGGIVTAIIIVVLIILIVTKDDVEASSSLGRGWLGRRVCSCRWVGRQVLKKGLVMEAESHMEYASQMRPPQHWRSSGFPPFLQLRQKEWRGSWQQQIVRVGQLTPVETWH</sequence>
<keyword evidence="1" id="KW-1133">Transmembrane helix</keyword>
<comment type="caution">
    <text evidence="2">The sequence shown here is derived from an EMBL/GenBank/DDBJ whole genome shotgun (WGS) entry which is preliminary data.</text>
</comment>
<evidence type="ECO:0000313" key="3">
    <source>
        <dbReference type="Proteomes" id="UP001472677"/>
    </source>
</evidence>
<keyword evidence="1" id="KW-0472">Membrane</keyword>
<proteinExistence type="predicted"/>
<dbReference type="EMBL" id="JBBPBM010000012">
    <property type="protein sequence ID" value="KAK8562303.1"/>
    <property type="molecule type" value="Genomic_DNA"/>
</dbReference>
<protein>
    <submittedName>
        <fullName evidence="2">Uncharacterized protein</fullName>
    </submittedName>
</protein>
<organism evidence="2 3">
    <name type="scientific">Hibiscus sabdariffa</name>
    <name type="common">roselle</name>
    <dbReference type="NCBI Taxonomy" id="183260"/>
    <lineage>
        <taxon>Eukaryota</taxon>
        <taxon>Viridiplantae</taxon>
        <taxon>Streptophyta</taxon>
        <taxon>Embryophyta</taxon>
        <taxon>Tracheophyta</taxon>
        <taxon>Spermatophyta</taxon>
        <taxon>Magnoliopsida</taxon>
        <taxon>eudicotyledons</taxon>
        <taxon>Gunneridae</taxon>
        <taxon>Pentapetalae</taxon>
        <taxon>rosids</taxon>
        <taxon>malvids</taxon>
        <taxon>Malvales</taxon>
        <taxon>Malvaceae</taxon>
        <taxon>Malvoideae</taxon>
        <taxon>Hibiscus</taxon>
    </lineage>
</organism>
<reference evidence="2 3" key="1">
    <citation type="journal article" date="2024" name="G3 (Bethesda)">
        <title>Genome assembly of Hibiscus sabdariffa L. provides insights into metabolisms of medicinal natural products.</title>
        <authorList>
            <person name="Kim T."/>
        </authorList>
    </citation>
    <scope>NUCLEOTIDE SEQUENCE [LARGE SCALE GENOMIC DNA]</scope>
    <source>
        <strain evidence="2">TK-2024</strain>
        <tissue evidence="2">Old leaves</tissue>
    </source>
</reference>
<keyword evidence="3" id="KW-1185">Reference proteome</keyword>
<dbReference type="Proteomes" id="UP001472677">
    <property type="component" value="Unassembled WGS sequence"/>
</dbReference>
<evidence type="ECO:0000313" key="2">
    <source>
        <dbReference type="EMBL" id="KAK8562303.1"/>
    </source>
</evidence>
<keyword evidence="1" id="KW-0812">Transmembrane</keyword>
<accession>A0ABR2EJX7</accession>
<evidence type="ECO:0000256" key="1">
    <source>
        <dbReference type="SAM" id="Phobius"/>
    </source>
</evidence>
<gene>
    <name evidence="2" type="ORF">V6N12_010387</name>
</gene>